<evidence type="ECO:0000313" key="5">
    <source>
        <dbReference type="EMBL" id="OGY64370.1"/>
    </source>
</evidence>
<sequence>MSNDYQSVAKIGDSAVALNAFSLFLNLAGAGVVSAEYAGGNGCATAAGVITPGQWYHVVATKAAGAVNTTTTIYVNGVAVACTGSALTPSVASGGSAIGSWPSNYFFDGLIDEVRLYNRALSAAEVKELYESAAPEFRSNTNVSQDTFMKEGLVGYWPFDGKYMNWGDSSNEATDASPSGNNGNISGFGQEGARPGIVGQALNFDGTNDYMTMGDKSQLSFADNIFTFSFWMKANNTTASLGVLGKRGSPWEYSIDSADAAGTLRMKVWSTSGSQVYGSGVNAGTYDTSWHFFTFVADGSNGYTYKDGVFQNSAAKNVGVDMSDTTSPFEIGRAGDSGGLKYTSGLLDEVRIYNRALSASEVLQLYNATKH</sequence>
<evidence type="ECO:0000313" key="6">
    <source>
        <dbReference type="Proteomes" id="UP000177174"/>
    </source>
</evidence>
<dbReference type="Proteomes" id="UP000177174">
    <property type="component" value="Unassembled WGS sequence"/>
</dbReference>
<accession>A0A1G1ZKF7</accession>
<gene>
    <name evidence="5" type="ORF">A3E64_01935</name>
</gene>
<dbReference type="EMBL" id="MHJH01000020">
    <property type="protein sequence ID" value="OGY64370.1"/>
    <property type="molecule type" value="Genomic_DNA"/>
</dbReference>
<evidence type="ECO:0000256" key="3">
    <source>
        <dbReference type="SAM" id="MobiDB-lite"/>
    </source>
</evidence>
<proteinExistence type="predicted"/>
<dbReference type="STRING" id="1798405.A3E64_01935"/>
<comment type="caution">
    <text evidence="5">The sequence shown here is derived from an EMBL/GenBank/DDBJ whole genome shotgun (WGS) entry which is preliminary data.</text>
</comment>
<name>A0A1G1ZKF7_9BACT</name>
<feature type="compositionally biased region" description="Polar residues" evidence="3">
    <location>
        <begin position="170"/>
        <end position="187"/>
    </location>
</feature>
<dbReference type="SMART" id="SM00560">
    <property type="entry name" value="LamGL"/>
    <property type="match status" value="2"/>
</dbReference>
<evidence type="ECO:0000256" key="1">
    <source>
        <dbReference type="ARBA" id="ARBA00022729"/>
    </source>
</evidence>
<dbReference type="InterPro" id="IPR006558">
    <property type="entry name" value="LamG-like"/>
</dbReference>
<feature type="domain" description="LamG-like jellyroll fold" evidence="4">
    <location>
        <begin position="224"/>
        <end position="360"/>
    </location>
</feature>
<dbReference type="InterPro" id="IPR013320">
    <property type="entry name" value="ConA-like_dom_sf"/>
</dbReference>
<feature type="region of interest" description="Disordered" evidence="3">
    <location>
        <begin position="170"/>
        <end position="190"/>
    </location>
</feature>
<evidence type="ECO:0000256" key="2">
    <source>
        <dbReference type="ARBA" id="ARBA00023157"/>
    </source>
</evidence>
<dbReference type="Pfam" id="PF13385">
    <property type="entry name" value="Laminin_G_3"/>
    <property type="match status" value="2"/>
</dbReference>
<organism evidence="5 6">
    <name type="scientific">Candidatus Harrisonbacteria bacterium RIFCSPHIGHO2_12_FULL_48_16</name>
    <dbReference type="NCBI Taxonomy" id="1798405"/>
    <lineage>
        <taxon>Bacteria</taxon>
        <taxon>Candidatus Harrisoniibacteriota</taxon>
    </lineage>
</organism>
<dbReference type="Gene3D" id="2.60.120.200">
    <property type="match status" value="2"/>
</dbReference>
<dbReference type="AlphaFoldDB" id="A0A1G1ZKF7"/>
<dbReference type="PANTHER" id="PTHR42535:SF2">
    <property type="entry name" value="CHROMOSOME UNDETERMINED SCAFFOLD_146, WHOLE GENOME SHOTGUN SEQUENCE"/>
    <property type="match status" value="1"/>
</dbReference>
<keyword evidence="1" id="KW-0732">Signal</keyword>
<evidence type="ECO:0000259" key="4">
    <source>
        <dbReference type="SMART" id="SM00560"/>
    </source>
</evidence>
<protein>
    <recommendedName>
        <fullName evidence="4">LamG-like jellyroll fold domain-containing protein</fullName>
    </recommendedName>
</protein>
<dbReference type="SUPFAM" id="SSF49899">
    <property type="entry name" value="Concanavalin A-like lectins/glucanases"/>
    <property type="match status" value="2"/>
</dbReference>
<keyword evidence="2" id="KW-1015">Disulfide bond</keyword>
<feature type="domain" description="LamG-like jellyroll fold" evidence="4">
    <location>
        <begin position="16"/>
        <end position="124"/>
    </location>
</feature>
<reference evidence="5 6" key="1">
    <citation type="journal article" date="2016" name="Nat. Commun.">
        <title>Thousands of microbial genomes shed light on interconnected biogeochemical processes in an aquifer system.</title>
        <authorList>
            <person name="Anantharaman K."/>
            <person name="Brown C.T."/>
            <person name="Hug L.A."/>
            <person name="Sharon I."/>
            <person name="Castelle C.J."/>
            <person name="Probst A.J."/>
            <person name="Thomas B.C."/>
            <person name="Singh A."/>
            <person name="Wilkins M.J."/>
            <person name="Karaoz U."/>
            <person name="Brodie E.L."/>
            <person name="Williams K.H."/>
            <person name="Hubbard S.S."/>
            <person name="Banfield J.F."/>
        </authorList>
    </citation>
    <scope>NUCLEOTIDE SEQUENCE [LARGE SCALE GENOMIC DNA]</scope>
</reference>
<dbReference type="PANTHER" id="PTHR42535">
    <property type="entry name" value="OOKINETE PROTEIN, PUTATIVE-RELATED"/>
    <property type="match status" value="1"/>
</dbReference>